<keyword evidence="1" id="KW-1133">Transmembrane helix</keyword>
<keyword evidence="1" id="KW-0812">Transmembrane</keyword>
<sequence length="219" mass="25066">MKVITIPVVEEPFSFSKFNYFNPKSLFDADWCLDLHGFLTRDEFDAKLKEINFAIRNVPLLSKRIKTYSDWSYGLTTVLMSAIIIGTYSTRSYSGSIGSFVFEIFMSIGYIVIKIIVSEVRERRAKQFTVVLNQLFEQYNAQDNPTANWKLAWRSVITHYDIKMKATSEGDINGKATPKYASQAEIVLEISDALSSLMSKTVHFKLPPQITREMTIDTL</sequence>
<name>A0A9N9HLH6_9GLOM</name>
<gene>
    <name evidence="2" type="ORF">AMORRO_LOCUS11577</name>
</gene>
<proteinExistence type="predicted"/>
<dbReference type="Proteomes" id="UP000789342">
    <property type="component" value="Unassembled WGS sequence"/>
</dbReference>
<keyword evidence="3" id="KW-1185">Reference proteome</keyword>
<evidence type="ECO:0000313" key="3">
    <source>
        <dbReference type="Proteomes" id="UP000789342"/>
    </source>
</evidence>
<dbReference type="AlphaFoldDB" id="A0A9N9HLH6"/>
<dbReference type="OrthoDB" id="2364454at2759"/>
<accession>A0A9N9HLH6</accession>
<comment type="caution">
    <text evidence="2">The sequence shown here is derived from an EMBL/GenBank/DDBJ whole genome shotgun (WGS) entry which is preliminary data.</text>
</comment>
<keyword evidence="1" id="KW-0472">Membrane</keyword>
<feature type="transmembrane region" description="Helical" evidence="1">
    <location>
        <begin position="96"/>
        <end position="117"/>
    </location>
</feature>
<evidence type="ECO:0000256" key="1">
    <source>
        <dbReference type="SAM" id="Phobius"/>
    </source>
</evidence>
<evidence type="ECO:0000313" key="2">
    <source>
        <dbReference type="EMBL" id="CAG8689425.1"/>
    </source>
</evidence>
<organism evidence="2 3">
    <name type="scientific">Acaulospora morrowiae</name>
    <dbReference type="NCBI Taxonomy" id="94023"/>
    <lineage>
        <taxon>Eukaryota</taxon>
        <taxon>Fungi</taxon>
        <taxon>Fungi incertae sedis</taxon>
        <taxon>Mucoromycota</taxon>
        <taxon>Glomeromycotina</taxon>
        <taxon>Glomeromycetes</taxon>
        <taxon>Diversisporales</taxon>
        <taxon>Acaulosporaceae</taxon>
        <taxon>Acaulospora</taxon>
    </lineage>
</organism>
<feature type="transmembrane region" description="Helical" evidence="1">
    <location>
        <begin position="71"/>
        <end position="90"/>
    </location>
</feature>
<reference evidence="2" key="1">
    <citation type="submission" date="2021-06" db="EMBL/GenBank/DDBJ databases">
        <authorList>
            <person name="Kallberg Y."/>
            <person name="Tangrot J."/>
            <person name="Rosling A."/>
        </authorList>
    </citation>
    <scope>NUCLEOTIDE SEQUENCE</scope>
    <source>
        <strain evidence="2">CL551</strain>
    </source>
</reference>
<dbReference type="EMBL" id="CAJVPV010015018">
    <property type="protein sequence ID" value="CAG8689425.1"/>
    <property type="molecule type" value="Genomic_DNA"/>
</dbReference>
<protein>
    <submittedName>
        <fullName evidence="2">13404_t:CDS:1</fullName>
    </submittedName>
</protein>